<dbReference type="InterPro" id="IPR019734">
    <property type="entry name" value="TPR_rpt"/>
</dbReference>
<dbReference type="SMART" id="SM00028">
    <property type="entry name" value="TPR"/>
    <property type="match status" value="5"/>
</dbReference>
<feature type="region of interest" description="Disordered" evidence="1">
    <location>
        <begin position="202"/>
        <end position="229"/>
    </location>
</feature>
<dbReference type="RefSeq" id="WP_380639623.1">
    <property type="nucleotide sequence ID" value="NZ_JBHSQO010000035.1"/>
</dbReference>
<dbReference type="SUPFAM" id="SSF48452">
    <property type="entry name" value="TPR-like"/>
    <property type="match status" value="2"/>
</dbReference>
<reference evidence="3" key="1">
    <citation type="journal article" date="2019" name="Int. J. Syst. Evol. Microbiol.">
        <title>The Global Catalogue of Microorganisms (GCM) 10K type strain sequencing project: providing services to taxonomists for standard genome sequencing and annotation.</title>
        <authorList>
            <consortium name="The Broad Institute Genomics Platform"/>
            <consortium name="The Broad Institute Genome Sequencing Center for Infectious Disease"/>
            <person name="Wu L."/>
            <person name="Ma J."/>
        </authorList>
    </citation>
    <scope>NUCLEOTIDE SEQUENCE [LARGE SCALE GENOMIC DNA]</scope>
    <source>
        <strain evidence="3">CGMCC 4.7246</strain>
    </source>
</reference>
<accession>A0ABW1PDT2</accession>
<dbReference type="Gene3D" id="3.40.50.300">
    <property type="entry name" value="P-loop containing nucleotide triphosphate hydrolases"/>
    <property type="match status" value="1"/>
</dbReference>
<evidence type="ECO:0000256" key="1">
    <source>
        <dbReference type="SAM" id="MobiDB-lite"/>
    </source>
</evidence>
<name>A0ABW1PDT2_9PSEU</name>
<gene>
    <name evidence="2" type="ORF">ACFP3R_26975</name>
</gene>
<keyword evidence="2" id="KW-0067">ATP-binding</keyword>
<dbReference type="PANTHER" id="PTHR47691">
    <property type="entry name" value="REGULATOR-RELATED"/>
    <property type="match status" value="1"/>
</dbReference>
<dbReference type="GO" id="GO:0005524">
    <property type="term" value="F:ATP binding"/>
    <property type="evidence" value="ECO:0007669"/>
    <property type="project" value="UniProtKB-KW"/>
</dbReference>
<dbReference type="Proteomes" id="UP001596220">
    <property type="component" value="Unassembled WGS sequence"/>
</dbReference>
<feature type="region of interest" description="Disordered" evidence="1">
    <location>
        <begin position="865"/>
        <end position="907"/>
    </location>
</feature>
<sequence>MATTAGGPGSAVHRTIVVVDVEGFGDPRRTLPHQLGTRAGLYRVVEEALRAAGVAWEDCYHEDRGDCVFVLVPPDFPKGPLVEVVPGALVAALRTHNDACPPEQRVRLRVAVHAGEVAFDGHGATSTALTTAFRLIDAAPLKRALAGSPGVLALVVSRWVFDEVVRNSAVLDPTTFRPAPVSVKETRDTAWIALPDHPYPADRAAADHAAPDPASAPHQLPAPPSPFVGRREELDRLDAAVANSSTVVVSAIAGAGGIGKTWLALNWSHRDLGRFPDGQLFVDLRGFSPDGEPMDPAVAVRGFLDALGVDPGRIPVDPHAQAALFRGLVGDRRMLLVLDNAADTAQVTPLLPGGDTCTVLVTSRRRLAGLITAHDAHHLPLDVLADDEARALLTHRLDPGRLAAEPAAVAELIALCGGFPLALSIVAAHAHTRPQLTLTALAAELRDLGLDALDDDDPTASLPTVLSWSLRSLTPDQATALALLGIAPGPDIGLPAAASLTGLPPGTARAVLRGLVQASLIGEDARGHHRMHDLIRRHAADTAATLPRRTRDEALRRVVDHYLHTAHAADRHLMADRVPAELDPPEPGTHLNPPTDYAAALAWFDAEHPNLLVAQRTAAATGRHRAAWGLAWALTTFHHRRGHLHDRLAVWRIGLAAAECLPDPVARTLAHRYSGRACADLGRYDEAEEHLRQVLVLAERAGDADRQARAHQEFTRLWALRGDNAKALEHATHALRLQRALDDRVGEALSLNLVGWYEALLGDYDRAREHCRAALALQREHHAREGEAMSLDSLGYVDHRTGHHDRAVEHYRQALAVFRELGHSYAEADSLEGLGHPYAALGRVDRAREVWRQAWELYRGQGRDAEAEGVRRRLDGLDHPDGPDGHDDPDGHDSAHHGDPDDQCAPR</sequence>
<keyword evidence="3" id="KW-1185">Reference proteome</keyword>
<feature type="compositionally biased region" description="Basic and acidic residues" evidence="1">
    <location>
        <begin position="865"/>
        <end position="900"/>
    </location>
</feature>
<protein>
    <submittedName>
        <fullName evidence="2">ATP-binding protein</fullName>
    </submittedName>
</protein>
<dbReference type="EMBL" id="JBHSQO010000035">
    <property type="protein sequence ID" value="MFC6092932.1"/>
    <property type="molecule type" value="Genomic_DNA"/>
</dbReference>
<dbReference type="PRINTS" id="PR00364">
    <property type="entry name" value="DISEASERSIST"/>
</dbReference>
<dbReference type="Gene3D" id="1.25.40.10">
    <property type="entry name" value="Tetratricopeptide repeat domain"/>
    <property type="match status" value="1"/>
</dbReference>
<keyword evidence="2" id="KW-0547">Nucleotide-binding</keyword>
<organism evidence="2 3">
    <name type="scientific">Saccharothrix lopnurensis</name>
    <dbReference type="NCBI Taxonomy" id="1670621"/>
    <lineage>
        <taxon>Bacteria</taxon>
        <taxon>Bacillati</taxon>
        <taxon>Actinomycetota</taxon>
        <taxon>Actinomycetes</taxon>
        <taxon>Pseudonocardiales</taxon>
        <taxon>Pseudonocardiaceae</taxon>
        <taxon>Saccharothrix</taxon>
    </lineage>
</organism>
<dbReference type="PANTHER" id="PTHR47691:SF3">
    <property type="entry name" value="HTH-TYPE TRANSCRIPTIONAL REGULATOR RV0890C-RELATED"/>
    <property type="match status" value="1"/>
</dbReference>
<dbReference type="Pfam" id="PF13176">
    <property type="entry name" value="TPR_7"/>
    <property type="match status" value="1"/>
</dbReference>
<dbReference type="Pfam" id="PF13424">
    <property type="entry name" value="TPR_12"/>
    <property type="match status" value="1"/>
</dbReference>
<comment type="caution">
    <text evidence="2">The sequence shown here is derived from an EMBL/GenBank/DDBJ whole genome shotgun (WGS) entry which is preliminary data.</text>
</comment>
<dbReference type="InterPro" id="IPR011990">
    <property type="entry name" value="TPR-like_helical_dom_sf"/>
</dbReference>
<evidence type="ECO:0000313" key="2">
    <source>
        <dbReference type="EMBL" id="MFC6092932.1"/>
    </source>
</evidence>
<proteinExistence type="predicted"/>
<dbReference type="InterPro" id="IPR027417">
    <property type="entry name" value="P-loop_NTPase"/>
</dbReference>
<dbReference type="SUPFAM" id="SSF52540">
    <property type="entry name" value="P-loop containing nucleoside triphosphate hydrolases"/>
    <property type="match status" value="1"/>
</dbReference>
<evidence type="ECO:0000313" key="3">
    <source>
        <dbReference type="Proteomes" id="UP001596220"/>
    </source>
</evidence>